<dbReference type="AlphaFoldDB" id="A0A9J5WNW9"/>
<evidence type="ECO:0000313" key="1">
    <source>
        <dbReference type="EMBL" id="KAG5576879.1"/>
    </source>
</evidence>
<proteinExistence type="predicted"/>
<sequence>MVLFLIMMVRNANKLTSMIVKLDEKEKNVRKWGSRKLFNKHSAIGGSYIINYIAFEGVINRVLPGDRF</sequence>
<accession>A0A9J5WNW9</accession>
<name>A0A9J5WNW9_SOLCO</name>
<protein>
    <submittedName>
        <fullName evidence="1">Uncharacterized protein</fullName>
    </submittedName>
</protein>
<dbReference type="Proteomes" id="UP000824120">
    <property type="component" value="Chromosome 11"/>
</dbReference>
<gene>
    <name evidence="1" type="ORF">H5410_057013</name>
</gene>
<keyword evidence="2" id="KW-1185">Reference proteome</keyword>
<organism evidence="1 2">
    <name type="scientific">Solanum commersonii</name>
    <name type="common">Commerson's wild potato</name>
    <name type="synonym">Commerson's nightshade</name>
    <dbReference type="NCBI Taxonomy" id="4109"/>
    <lineage>
        <taxon>Eukaryota</taxon>
        <taxon>Viridiplantae</taxon>
        <taxon>Streptophyta</taxon>
        <taxon>Embryophyta</taxon>
        <taxon>Tracheophyta</taxon>
        <taxon>Spermatophyta</taxon>
        <taxon>Magnoliopsida</taxon>
        <taxon>eudicotyledons</taxon>
        <taxon>Gunneridae</taxon>
        <taxon>Pentapetalae</taxon>
        <taxon>asterids</taxon>
        <taxon>lamiids</taxon>
        <taxon>Solanales</taxon>
        <taxon>Solanaceae</taxon>
        <taxon>Solanoideae</taxon>
        <taxon>Solaneae</taxon>
        <taxon>Solanum</taxon>
    </lineage>
</organism>
<reference evidence="1 2" key="1">
    <citation type="submission" date="2020-09" db="EMBL/GenBank/DDBJ databases">
        <title>De no assembly of potato wild relative species, Solanum commersonii.</title>
        <authorList>
            <person name="Cho K."/>
        </authorList>
    </citation>
    <scope>NUCLEOTIDE SEQUENCE [LARGE SCALE GENOMIC DNA]</scope>
    <source>
        <strain evidence="1">LZ3.2</strain>
        <tissue evidence="1">Leaf</tissue>
    </source>
</reference>
<comment type="caution">
    <text evidence="1">The sequence shown here is derived from an EMBL/GenBank/DDBJ whole genome shotgun (WGS) entry which is preliminary data.</text>
</comment>
<evidence type="ECO:0000313" key="2">
    <source>
        <dbReference type="Proteomes" id="UP000824120"/>
    </source>
</evidence>
<dbReference type="EMBL" id="JACXVP010000011">
    <property type="protein sequence ID" value="KAG5576879.1"/>
    <property type="molecule type" value="Genomic_DNA"/>
</dbReference>